<accession>A0A645FM88</accession>
<organism evidence="1">
    <name type="scientific">bioreactor metagenome</name>
    <dbReference type="NCBI Taxonomy" id="1076179"/>
    <lineage>
        <taxon>unclassified sequences</taxon>
        <taxon>metagenomes</taxon>
        <taxon>ecological metagenomes</taxon>
    </lineage>
</organism>
<dbReference type="AlphaFoldDB" id="A0A645FM88"/>
<comment type="caution">
    <text evidence="1">The sequence shown here is derived from an EMBL/GenBank/DDBJ whole genome shotgun (WGS) entry which is preliminary data.</text>
</comment>
<name>A0A645FM88_9ZZZZ</name>
<sequence>MFVLDNLPMLVETAAQILTTIALGIADQLPTLIPTIIDVVLTIVNTLVQNAPLLTNASVQLMIGLTKGLINAIPVLVQMIPQLLISWVSALIGQVSVLIQGGQQMIEAVIQGVENASGQIKVVIGNMINSNILAPIAQAWGQLVSVGGNVVKGLWQGISNGTSWIFGKIAGWVGSVIAYIKRLFGIHSPSTVMSDEVGAFIPAGLAVGIDKKRSLVQNAMDGIRDMVATGIPVNVTAGGFTPGARGIQLYGGINFYEPTQSPIQTADRIARELTGMLYA</sequence>
<dbReference type="EMBL" id="VSSQ01061767">
    <property type="protein sequence ID" value="MPN15060.1"/>
    <property type="molecule type" value="Genomic_DNA"/>
</dbReference>
<reference evidence="1" key="1">
    <citation type="submission" date="2019-08" db="EMBL/GenBank/DDBJ databases">
        <authorList>
            <person name="Kucharzyk K."/>
            <person name="Murdoch R.W."/>
            <person name="Higgins S."/>
            <person name="Loffler F."/>
        </authorList>
    </citation>
    <scope>NUCLEOTIDE SEQUENCE</scope>
</reference>
<protein>
    <submittedName>
        <fullName evidence="1">Uncharacterized protein</fullName>
    </submittedName>
</protein>
<proteinExistence type="predicted"/>
<evidence type="ECO:0000313" key="1">
    <source>
        <dbReference type="EMBL" id="MPN15060.1"/>
    </source>
</evidence>
<gene>
    <name evidence="1" type="ORF">SDC9_162389</name>
</gene>